<keyword evidence="1" id="KW-0472">Membrane</keyword>
<feature type="transmembrane region" description="Helical" evidence="1">
    <location>
        <begin position="16"/>
        <end position="33"/>
    </location>
</feature>
<sequence length="85" mass="9771">MNYLRSATKAEKTFDFLIPAILTIIIRLFIAYMNPNTTIILKGIKDINNQSLTFIPILAGFNIANYLVPYDSSTCWFICYKYFCG</sequence>
<keyword evidence="1" id="KW-0812">Transmembrane</keyword>
<dbReference type="Proteomes" id="UP000192932">
    <property type="component" value="Chromosome"/>
</dbReference>
<dbReference type="RefSeq" id="WP_002168378.1">
    <property type="nucleotide sequence ID" value="NZ_CP020743.1"/>
</dbReference>
<evidence type="ECO:0000313" key="2">
    <source>
        <dbReference type="EMBL" id="ARJ22143.1"/>
    </source>
</evidence>
<accession>A0A1W6A8F0</accession>
<evidence type="ECO:0000256" key="1">
    <source>
        <dbReference type="SAM" id="Phobius"/>
    </source>
</evidence>
<protein>
    <submittedName>
        <fullName evidence="2">Uncharacterized protein</fullName>
    </submittedName>
</protein>
<gene>
    <name evidence="2" type="ORF">B7492_13250</name>
    <name evidence="3" type="ORF">III_03014</name>
</gene>
<organism evidence="2 5">
    <name type="scientific">Bacillus mycoides</name>
    <dbReference type="NCBI Taxonomy" id="1405"/>
    <lineage>
        <taxon>Bacteria</taxon>
        <taxon>Bacillati</taxon>
        <taxon>Bacillota</taxon>
        <taxon>Bacilli</taxon>
        <taxon>Bacillales</taxon>
        <taxon>Bacillaceae</taxon>
        <taxon>Bacillus</taxon>
        <taxon>Bacillus cereus group</taxon>
    </lineage>
</organism>
<evidence type="ECO:0000313" key="3">
    <source>
        <dbReference type="EMBL" id="EJR40178.1"/>
    </source>
</evidence>
<dbReference type="EMBL" id="CP020743">
    <property type="protein sequence ID" value="ARJ22143.1"/>
    <property type="molecule type" value="Genomic_DNA"/>
</dbReference>
<accession>J8IKB6</accession>
<reference evidence="3 4" key="1">
    <citation type="submission" date="2012-04" db="EMBL/GenBank/DDBJ databases">
        <title>The Genome Sequence of Bacillus cereus VD078.</title>
        <authorList>
            <consortium name="The Broad Institute Genome Sequencing Platform"/>
            <consortium name="The Broad Institute Genome Sequencing Center for Infectious Disease"/>
            <person name="Feldgarden M."/>
            <person name="Van der Auwera G.A."/>
            <person name="Mahillon J."/>
            <person name="Duprez V."/>
            <person name="Timmery S."/>
            <person name="Mattelet C."/>
            <person name="Dierick K."/>
            <person name="Sun M."/>
            <person name="Yu Z."/>
            <person name="Zhu L."/>
            <person name="Hu X."/>
            <person name="Shank E.B."/>
            <person name="Swiecicka I."/>
            <person name="Hansen B.M."/>
            <person name="Andrup L."/>
            <person name="Young S.K."/>
            <person name="Zeng Q."/>
            <person name="Gargeya S."/>
            <person name="Fitzgerald M."/>
            <person name="Haas B."/>
            <person name="Abouelleil A."/>
            <person name="Alvarado L."/>
            <person name="Arachchi H.M."/>
            <person name="Berlin A."/>
            <person name="Chapman S.B."/>
            <person name="Goldberg J."/>
            <person name="Griggs A."/>
            <person name="Gujja S."/>
            <person name="Hansen M."/>
            <person name="Howarth C."/>
            <person name="Imamovic A."/>
            <person name="Larimer J."/>
            <person name="McCowen C."/>
            <person name="Montmayeur A."/>
            <person name="Murphy C."/>
            <person name="Neiman D."/>
            <person name="Pearson M."/>
            <person name="Priest M."/>
            <person name="Roberts A."/>
            <person name="Saif S."/>
            <person name="Shea T."/>
            <person name="Sisk P."/>
            <person name="Sykes S."/>
            <person name="Wortman J."/>
            <person name="Nusbaum C."/>
            <person name="Birren B."/>
        </authorList>
    </citation>
    <scope>NUCLEOTIDE SEQUENCE [LARGE SCALE GENOMIC DNA]</scope>
    <source>
        <strain evidence="3 4">VD078</strain>
    </source>
</reference>
<proteinExistence type="predicted"/>
<keyword evidence="1" id="KW-1133">Transmembrane helix</keyword>
<reference evidence="2 5" key="2">
    <citation type="submission" date="2017-04" db="EMBL/GenBank/DDBJ databases">
        <title>The Characteristic of a Fine Plant Growth-Promoting Rhizobacteria Bacillus mycoides Gnyt1 and its Whole Genome Sequencing Analysis.</title>
        <authorList>
            <person name="Li J.H."/>
            <person name="Yao T."/>
        </authorList>
    </citation>
    <scope>NUCLEOTIDE SEQUENCE [LARGE SCALE GENOMIC DNA]</scope>
    <source>
        <strain evidence="2 5">Gnyt1</strain>
    </source>
</reference>
<dbReference type="Proteomes" id="UP000006976">
    <property type="component" value="Unassembled WGS sequence"/>
</dbReference>
<dbReference type="HOGENOM" id="CLU_2535508_0_0_9"/>
<evidence type="ECO:0000313" key="5">
    <source>
        <dbReference type="Proteomes" id="UP000192932"/>
    </source>
</evidence>
<dbReference type="AlphaFoldDB" id="J8IKB6"/>
<dbReference type="EMBL" id="AHEV01000017">
    <property type="protein sequence ID" value="EJR40178.1"/>
    <property type="molecule type" value="Genomic_DNA"/>
</dbReference>
<evidence type="ECO:0000313" key="4">
    <source>
        <dbReference type="Proteomes" id="UP000006976"/>
    </source>
</evidence>
<name>J8IKB6_BACMY</name>